<dbReference type="AlphaFoldDB" id="A0A0M3HRC2"/>
<sequence length="77" mass="8574">MEQLSFANGFFIAYDRHRRCPLLSVAGEKGEKLDWTDRVSGCRRAYPAVPLSQYLCSGTFKSTLSPSNGTLRLTTSI</sequence>
<accession>A0A0M3HRC2</accession>
<evidence type="ECO:0000313" key="2">
    <source>
        <dbReference type="WBParaSite" id="ALUE_0000482601-mRNA-1"/>
    </source>
</evidence>
<protein>
    <submittedName>
        <fullName evidence="2">Sema domain-containing protein</fullName>
    </submittedName>
</protein>
<organism evidence="1 2">
    <name type="scientific">Ascaris lumbricoides</name>
    <name type="common">Giant roundworm</name>
    <dbReference type="NCBI Taxonomy" id="6252"/>
    <lineage>
        <taxon>Eukaryota</taxon>
        <taxon>Metazoa</taxon>
        <taxon>Ecdysozoa</taxon>
        <taxon>Nematoda</taxon>
        <taxon>Chromadorea</taxon>
        <taxon>Rhabditida</taxon>
        <taxon>Spirurina</taxon>
        <taxon>Ascaridomorpha</taxon>
        <taxon>Ascaridoidea</taxon>
        <taxon>Ascarididae</taxon>
        <taxon>Ascaris</taxon>
    </lineage>
</organism>
<reference evidence="2" key="1">
    <citation type="submission" date="2017-02" db="UniProtKB">
        <authorList>
            <consortium name="WormBaseParasite"/>
        </authorList>
    </citation>
    <scope>IDENTIFICATION</scope>
</reference>
<proteinExistence type="predicted"/>
<keyword evidence="1" id="KW-1185">Reference proteome</keyword>
<dbReference type="Proteomes" id="UP000036681">
    <property type="component" value="Unplaced"/>
</dbReference>
<dbReference type="WBParaSite" id="ALUE_0000482601-mRNA-1">
    <property type="protein sequence ID" value="ALUE_0000482601-mRNA-1"/>
    <property type="gene ID" value="ALUE_0000482601"/>
</dbReference>
<evidence type="ECO:0000313" key="1">
    <source>
        <dbReference type="Proteomes" id="UP000036681"/>
    </source>
</evidence>
<name>A0A0M3HRC2_ASCLU</name>